<dbReference type="EMBL" id="KL584888">
    <property type="protein sequence ID" value="KEQ57574.1"/>
    <property type="molecule type" value="Genomic_DNA"/>
</dbReference>
<dbReference type="HOGENOM" id="CLU_879924_0_0_1"/>
<reference evidence="1 2" key="1">
    <citation type="journal article" date="2014" name="BMC Genomics">
        <title>Genome sequencing of four Aureobasidium pullulans varieties: biotechnological potential, stress tolerance, and description of new species.</title>
        <authorList>
            <person name="Gostin Ar C."/>
            <person name="Ohm R.A."/>
            <person name="Kogej T."/>
            <person name="Sonjak S."/>
            <person name="Turk M."/>
            <person name="Zajc J."/>
            <person name="Zalar P."/>
            <person name="Grube M."/>
            <person name="Sun H."/>
            <person name="Han J."/>
            <person name="Sharma A."/>
            <person name="Chiniquy J."/>
            <person name="Ngan C.Y."/>
            <person name="Lipzen A."/>
            <person name="Barry K."/>
            <person name="Grigoriev I.V."/>
            <person name="Gunde-Cimerman N."/>
        </authorList>
    </citation>
    <scope>NUCLEOTIDE SEQUENCE [LARGE SCALE GENOMIC DNA]</scope>
    <source>
        <strain evidence="1 2">CBS 110374</strain>
    </source>
</reference>
<sequence>MEPFKQIGKHYLQEKCCLLSPEKLLIYQIPRFSNLHDKDKCWFMAYCGGQEKKSCVMNSPDETHDVFLLAEDALLKVSASLALIAHLSDEKPESMIHIFHVKMREVSRGTVLARDKLPMANFLSSTGKWDLVLVSGSVLLSSENLSCWTELSVSEDTLLSKAMKKFVADSTSAPERVMHVYYLQCFCKDRGPHLAHGRFSLDRVYVELCHQENGPDRKTIVVVTEKTWAIMKGNFESITKLYPLQDASDLDDDRLHWFKSKIEFVQWLDCHDPGASVGEHSVQITVPPPFKPPIMPCAVLNADLKEGGFFVDSWLS</sequence>
<proteinExistence type="predicted"/>
<protein>
    <submittedName>
        <fullName evidence="1">Uncharacterized protein</fullName>
    </submittedName>
</protein>
<dbReference type="Proteomes" id="UP000030672">
    <property type="component" value="Unassembled WGS sequence"/>
</dbReference>
<keyword evidence="2" id="KW-1185">Reference proteome</keyword>
<evidence type="ECO:0000313" key="2">
    <source>
        <dbReference type="Proteomes" id="UP000030672"/>
    </source>
</evidence>
<accession>A0A074VF12</accession>
<gene>
    <name evidence="1" type="ORF">M437DRAFT_70687</name>
</gene>
<dbReference type="AlphaFoldDB" id="A0A074VF12"/>
<organism evidence="1 2">
    <name type="scientific">Aureobasidium melanogenum (strain CBS 110374)</name>
    <name type="common">Aureobasidium pullulans var. melanogenum</name>
    <dbReference type="NCBI Taxonomy" id="1043003"/>
    <lineage>
        <taxon>Eukaryota</taxon>
        <taxon>Fungi</taxon>
        <taxon>Dikarya</taxon>
        <taxon>Ascomycota</taxon>
        <taxon>Pezizomycotina</taxon>
        <taxon>Dothideomycetes</taxon>
        <taxon>Dothideomycetidae</taxon>
        <taxon>Dothideales</taxon>
        <taxon>Saccotheciaceae</taxon>
        <taxon>Aureobasidium</taxon>
    </lineage>
</organism>
<name>A0A074VF12_AURM1</name>
<evidence type="ECO:0000313" key="1">
    <source>
        <dbReference type="EMBL" id="KEQ57574.1"/>
    </source>
</evidence>
<dbReference type="RefSeq" id="XP_040874598.1">
    <property type="nucleotide sequence ID" value="XM_041025538.1"/>
</dbReference>
<dbReference type="GeneID" id="63918911"/>